<dbReference type="EMBL" id="JAWDJW010004708">
    <property type="protein sequence ID" value="KAK3072612.1"/>
    <property type="molecule type" value="Genomic_DNA"/>
</dbReference>
<sequence length="243" mass="26743">MGQGNNLYPTTLPFRLPSESPKRSLSTPNITPYATDESENGSPASFSSEQGDVDMDDHHDDFSIAGSQSPVSPTLQPMRPPAFDPSTLKSPLLQHQLNGGRIPTPTYQSFPVPRPTMRRSHSDVSVMDLSDVPPVTATTRTTLLMRDRLEQRDHAMPSPITECDMDATTTLTGSQLARLSVSGGEDMDTDEGLVVETPTTPHKGRARSGAFTEKRKYAVGYREDCEKCRNRVPGHYSHFLPQD</sequence>
<name>A0ACC3DGX4_9PEZI</name>
<keyword evidence="2" id="KW-1185">Reference proteome</keyword>
<reference evidence="1" key="1">
    <citation type="submission" date="2024-09" db="EMBL/GenBank/DDBJ databases">
        <title>Black Yeasts Isolated from many extreme environments.</title>
        <authorList>
            <person name="Coleine C."/>
            <person name="Stajich J.E."/>
            <person name="Selbmann L."/>
        </authorList>
    </citation>
    <scope>NUCLEOTIDE SEQUENCE</scope>
    <source>
        <strain evidence="1">CCFEE 5737</strain>
    </source>
</reference>
<evidence type="ECO:0000313" key="1">
    <source>
        <dbReference type="EMBL" id="KAK3072612.1"/>
    </source>
</evidence>
<evidence type="ECO:0000313" key="2">
    <source>
        <dbReference type="Proteomes" id="UP001186974"/>
    </source>
</evidence>
<dbReference type="Proteomes" id="UP001186974">
    <property type="component" value="Unassembled WGS sequence"/>
</dbReference>
<comment type="caution">
    <text evidence="1">The sequence shown here is derived from an EMBL/GenBank/DDBJ whole genome shotgun (WGS) entry which is preliminary data.</text>
</comment>
<protein>
    <submittedName>
        <fullName evidence="1">Uncharacterized protein</fullName>
    </submittedName>
</protein>
<accession>A0ACC3DGX4</accession>
<gene>
    <name evidence="1" type="ORF">LTS18_014605</name>
</gene>
<organism evidence="1 2">
    <name type="scientific">Coniosporium uncinatum</name>
    <dbReference type="NCBI Taxonomy" id="93489"/>
    <lineage>
        <taxon>Eukaryota</taxon>
        <taxon>Fungi</taxon>
        <taxon>Dikarya</taxon>
        <taxon>Ascomycota</taxon>
        <taxon>Pezizomycotina</taxon>
        <taxon>Dothideomycetes</taxon>
        <taxon>Dothideomycetes incertae sedis</taxon>
        <taxon>Coniosporium</taxon>
    </lineage>
</organism>
<proteinExistence type="predicted"/>